<sequence>MGLPTFISLSVKRQAWFKVESLKSANSIPAIPILRHLFSMSLIS</sequence>
<dbReference type="WBParaSite" id="SCUD_0000134801-mRNA-1">
    <property type="protein sequence ID" value="SCUD_0000134801-mRNA-1"/>
    <property type="gene ID" value="SCUD_0000134801"/>
</dbReference>
<dbReference type="EMBL" id="UZAK01001070">
    <property type="protein sequence ID" value="VDO67118.1"/>
    <property type="molecule type" value="Genomic_DNA"/>
</dbReference>
<dbReference type="Proteomes" id="UP000279833">
    <property type="component" value="Unassembled WGS sequence"/>
</dbReference>
<accession>A0A183JF83</accession>
<protein>
    <submittedName>
        <fullName evidence="1 3">Uncharacterized protein</fullName>
    </submittedName>
</protein>
<reference evidence="1 2" key="2">
    <citation type="submission" date="2018-11" db="EMBL/GenBank/DDBJ databases">
        <authorList>
            <consortium name="Pathogen Informatics"/>
        </authorList>
    </citation>
    <scope>NUCLEOTIDE SEQUENCE [LARGE SCALE GENOMIC DNA]</scope>
    <source>
        <strain evidence="1">Dakar</strain>
        <strain evidence="2">Dakar, Senegal</strain>
    </source>
</reference>
<evidence type="ECO:0000313" key="1">
    <source>
        <dbReference type="EMBL" id="VDO67118.1"/>
    </source>
</evidence>
<dbReference type="AlphaFoldDB" id="A0A183JF83"/>
<evidence type="ECO:0000313" key="3">
    <source>
        <dbReference type="WBParaSite" id="SCUD_0000134801-mRNA-1"/>
    </source>
</evidence>
<keyword evidence="2" id="KW-1185">Reference proteome</keyword>
<name>A0A183JF83_9TREM</name>
<organism evidence="3">
    <name type="scientific">Schistosoma curassoni</name>
    <dbReference type="NCBI Taxonomy" id="6186"/>
    <lineage>
        <taxon>Eukaryota</taxon>
        <taxon>Metazoa</taxon>
        <taxon>Spiralia</taxon>
        <taxon>Lophotrochozoa</taxon>
        <taxon>Platyhelminthes</taxon>
        <taxon>Trematoda</taxon>
        <taxon>Digenea</taxon>
        <taxon>Strigeidida</taxon>
        <taxon>Schistosomatoidea</taxon>
        <taxon>Schistosomatidae</taxon>
        <taxon>Schistosoma</taxon>
    </lineage>
</organism>
<reference evidence="3" key="1">
    <citation type="submission" date="2016-06" db="UniProtKB">
        <authorList>
            <consortium name="WormBaseParasite"/>
        </authorList>
    </citation>
    <scope>IDENTIFICATION</scope>
</reference>
<gene>
    <name evidence="1" type="ORF">SCUD_LOCUS1350</name>
</gene>
<evidence type="ECO:0000313" key="2">
    <source>
        <dbReference type="Proteomes" id="UP000279833"/>
    </source>
</evidence>
<proteinExistence type="predicted"/>